<comment type="caution">
    <text evidence="2">The sequence shown here is derived from an EMBL/GenBank/DDBJ whole genome shotgun (WGS) entry which is preliminary data.</text>
</comment>
<accession>A0A5B7JC44</accession>
<evidence type="ECO:0000313" key="2">
    <source>
        <dbReference type="EMBL" id="MPC91923.1"/>
    </source>
</evidence>
<sequence>MTEPRVQRGHHLLLTFTREPLAPRHGITRAYSAAAAAASLALSGYRTLRQNSCLNCFAMKPSRPPPRLRLCNPGKQGTASEKHSRLQIRPKALWKD</sequence>
<gene>
    <name evidence="2" type="ORF">E2C01_086986</name>
</gene>
<feature type="region of interest" description="Disordered" evidence="1">
    <location>
        <begin position="65"/>
        <end position="96"/>
    </location>
</feature>
<evidence type="ECO:0000313" key="3">
    <source>
        <dbReference type="Proteomes" id="UP000324222"/>
    </source>
</evidence>
<dbReference type="EMBL" id="VSRR010089472">
    <property type="protein sequence ID" value="MPC91923.1"/>
    <property type="molecule type" value="Genomic_DNA"/>
</dbReference>
<evidence type="ECO:0000256" key="1">
    <source>
        <dbReference type="SAM" id="MobiDB-lite"/>
    </source>
</evidence>
<protein>
    <submittedName>
        <fullName evidence="2">Uncharacterized protein</fullName>
    </submittedName>
</protein>
<organism evidence="2 3">
    <name type="scientific">Portunus trituberculatus</name>
    <name type="common">Swimming crab</name>
    <name type="synonym">Neptunus trituberculatus</name>
    <dbReference type="NCBI Taxonomy" id="210409"/>
    <lineage>
        <taxon>Eukaryota</taxon>
        <taxon>Metazoa</taxon>
        <taxon>Ecdysozoa</taxon>
        <taxon>Arthropoda</taxon>
        <taxon>Crustacea</taxon>
        <taxon>Multicrustacea</taxon>
        <taxon>Malacostraca</taxon>
        <taxon>Eumalacostraca</taxon>
        <taxon>Eucarida</taxon>
        <taxon>Decapoda</taxon>
        <taxon>Pleocyemata</taxon>
        <taxon>Brachyura</taxon>
        <taxon>Eubrachyura</taxon>
        <taxon>Portunoidea</taxon>
        <taxon>Portunidae</taxon>
        <taxon>Portuninae</taxon>
        <taxon>Portunus</taxon>
    </lineage>
</organism>
<name>A0A5B7JC44_PORTR</name>
<dbReference type="AlphaFoldDB" id="A0A5B7JC44"/>
<reference evidence="2 3" key="1">
    <citation type="submission" date="2019-05" db="EMBL/GenBank/DDBJ databases">
        <title>Another draft genome of Portunus trituberculatus and its Hox gene families provides insights of decapod evolution.</title>
        <authorList>
            <person name="Jeong J.-H."/>
            <person name="Song I."/>
            <person name="Kim S."/>
            <person name="Choi T."/>
            <person name="Kim D."/>
            <person name="Ryu S."/>
            <person name="Kim W."/>
        </authorList>
    </citation>
    <scope>NUCLEOTIDE SEQUENCE [LARGE SCALE GENOMIC DNA]</scope>
    <source>
        <tissue evidence="2">Muscle</tissue>
    </source>
</reference>
<dbReference type="Proteomes" id="UP000324222">
    <property type="component" value="Unassembled WGS sequence"/>
</dbReference>
<keyword evidence="3" id="KW-1185">Reference proteome</keyword>
<proteinExistence type="predicted"/>